<organism evidence="1 2">
    <name type="scientific">Romanomermis culicivorax</name>
    <name type="common">Nematode worm</name>
    <dbReference type="NCBI Taxonomy" id="13658"/>
    <lineage>
        <taxon>Eukaryota</taxon>
        <taxon>Metazoa</taxon>
        <taxon>Ecdysozoa</taxon>
        <taxon>Nematoda</taxon>
        <taxon>Enoplea</taxon>
        <taxon>Dorylaimia</taxon>
        <taxon>Mermithida</taxon>
        <taxon>Mermithoidea</taxon>
        <taxon>Mermithidae</taxon>
        <taxon>Romanomermis</taxon>
    </lineage>
</organism>
<reference evidence="2" key="1">
    <citation type="submission" date="2022-11" db="UniProtKB">
        <authorList>
            <consortium name="WormBaseParasite"/>
        </authorList>
    </citation>
    <scope>IDENTIFICATION</scope>
</reference>
<proteinExistence type="predicted"/>
<accession>A0A915K6E5</accession>
<evidence type="ECO:0000313" key="2">
    <source>
        <dbReference type="WBParaSite" id="nRc.2.0.1.t34295-RA"/>
    </source>
</evidence>
<sequence>ITEVKVIVGRQTFPSHPWKLDFANDKYIHAYDQLFEVLDMAKDNKGNMISRENYKYGQCYFAFDLTPDEDDSGHWDLIKEDSTSIELTFAERIPATGI</sequence>
<dbReference type="AlphaFoldDB" id="A0A915K6E5"/>
<dbReference type="OMA" id="ANDKYIH"/>
<evidence type="ECO:0000313" key="1">
    <source>
        <dbReference type="Proteomes" id="UP000887565"/>
    </source>
</evidence>
<dbReference type="WBParaSite" id="nRc.2.0.1.t34295-RA">
    <property type="protein sequence ID" value="nRc.2.0.1.t34295-RA"/>
    <property type="gene ID" value="nRc.2.0.1.g34295"/>
</dbReference>
<protein>
    <submittedName>
        <fullName evidence="2">Uncharacterized protein</fullName>
    </submittedName>
</protein>
<dbReference type="Proteomes" id="UP000887565">
    <property type="component" value="Unplaced"/>
</dbReference>
<keyword evidence="1" id="KW-1185">Reference proteome</keyword>
<name>A0A915K6E5_ROMCU</name>